<keyword evidence="1" id="KW-1133">Transmembrane helix</keyword>
<name>G0TSZ7_TRYVY</name>
<sequence length="118" mass="13008">MTVLDCLAPHRVIVSLSSPRNAISLTSLPACICNHSILSHSSQAVSRRFLFALFSVAVTLARSYGLSFVVYLDLCAFVELMNEEGGAVMALFGAFFSFKFRLVWETVKRKIDCPIADT</sequence>
<feature type="transmembrane region" description="Helical" evidence="1">
    <location>
        <begin position="86"/>
        <end position="104"/>
    </location>
</feature>
<protein>
    <submittedName>
        <fullName evidence="2">Uncharacterized protein</fullName>
    </submittedName>
</protein>
<reference evidence="2" key="1">
    <citation type="journal article" date="2012" name="Proc. Natl. Acad. Sci. U.S.A.">
        <title>Antigenic diversity is generated by distinct evolutionary mechanisms in African trypanosome species.</title>
        <authorList>
            <person name="Jackson A.P."/>
            <person name="Berry A."/>
            <person name="Aslett M."/>
            <person name="Allison H.C."/>
            <person name="Burton P."/>
            <person name="Vavrova-Anderson J."/>
            <person name="Brown R."/>
            <person name="Browne H."/>
            <person name="Corton N."/>
            <person name="Hauser H."/>
            <person name="Gamble J."/>
            <person name="Gilderthorp R."/>
            <person name="Marcello L."/>
            <person name="McQuillan J."/>
            <person name="Otto T.D."/>
            <person name="Quail M.A."/>
            <person name="Sanders M.J."/>
            <person name="van Tonder A."/>
            <person name="Ginger M.L."/>
            <person name="Field M.C."/>
            <person name="Barry J.D."/>
            <person name="Hertz-Fowler C."/>
            <person name="Berriman M."/>
        </authorList>
    </citation>
    <scope>NUCLEOTIDE SEQUENCE</scope>
    <source>
        <strain evidence="2">Y486</strain>
    </source>
</reference>
<keyword evidence="1" id="KW-0812">Transmembrane</keyword>
<dbReference type="EMBL" id="HE573019">
    <property type="protein sequence ID" value="CCC47077.1"/>
    <property type="molecule type" value="Genomic_DNA"/>
</dbReference>
<gene>
    <name evidence="2" type="ORF">TVY486_0302640</name>
</gene>
<feature type="transmembrane region" description="Helical" evidence="1">
    <location>
        <begin position="49"/>
        <end position="74"/>
    </location>
</feature>
<organism evidence="2">
    <name type="scientific">Trypanosoma vivax (strain Y486)</name>
    <dbReference type="NCBI Taxonomy" id="1055687"/>
    <lineage>
        <taxon>Eukaryota</taxon>
        <taxon>Discoba</taxon>
        <taxon>Euglenozoa</taxon>
        <taxon>Kinetoplastea</taxon>
        <taxon>Metakinetoplastina</taxon>
        <taxon>Trypanosomatida</taxon>
        <taxon>Trypanosomatidae</taxon>
        <taxon>Trypanosoma</taxon>
        <taxon>Duttonella</taxon>
    </lineage>
</organism>
<dbReference type="VEuPathDB" id="TriTrypDB:TvY486_0302640"/>
<accession>G0TSZ7</accession>
<proteinExistence type="predicted"/>
<keyword evidence="1" id="KW-0472">Membrane</keyword>
<evidence type="ECO:0000313" key="2">
    <source>
        <dbReference type="EMBL" id="CCC47077.1"/>
    </source>
</evidence>
<evidence type="ECO:0000256" key="1">
    <source>
        <dbReference type="SAM" id="Phobius"/>
    </source>
</evidence>
<dbReference type="AlphaFoldDB" id="G0TSZ7"/>